<dbReference type="EMBL" id="FXUO01000001">
    <property type="protein sequence ID" value="SMP88567.1"/>
    <property type="molecule type" value="Genomic_DNA"/>
</dbReference>
<accession>A0ABY1QYN9</accession>
<evidence type="ECO:0000313" key="1">
    <source>
        <dbReference type="EMBL" id="SMP88567.1"/>
    </source>
</evidence>
<keyword evidence="2" id="KW-1185">Reference proteome</keyword>
<reference evidence="1 2" key="1">
    <citation type="submission" date="2017-05" db="EMBL/GenBank/DDBJ databases">
        <authorList>
            <person name="Varghese N."/>
            <person name="Submissions S."/>
        </authorList>
    </citation>
    <scope>NUCLEOTIDE SEQUENCE [LARGE SCALE GENOMIC DNA]</scope>
    <source>
        <strain evidence="1 2">DSM 18015</strain>
    </source>
</reference>
<dbReference type="Proteomes" id="UP001158050">
    <property type="component" value="Unassembled WGS sequence"/>
</dbReference>
<name>A0ABY1QYN9_9FLAO</name>
<proteinExistence type="predicted"/>
<evidence type="ECO:0000313" key="2">
    <source>
        <dbReference type="Proteomes" id="UP001158050"/>
    </source>
</evidence>
<protein>
    <submittedName>
        <fullName evidence="1">Uncharacterized protein</fullName>
    </submittedName>
</protein>
<organism evidence="1 2">
    <name type="scientific">Epilithonimonas pallida</name>
    <dbReference type="NCBI Taxonomy" id="373671"/>
    <lineage>
        <taxon>Bacteria</taxon>
        <taxon>Pseudomonadati</taxon>
        <taxon>Bacteroidota</taxon>
        <taxon>Flavobacteriia</taxon>
        <taxon>Flavobacteriales</taxon>
        <taxon>Weeksellaceae</taxon>
        <taxon>Chryseobacterium group</taxon>
        <taxon>Epilithonimonas</taxon>
    </lineage>
</organism>
<comment type="caution">
    <text evidence="1">The sequence shown here is derived from an EMBL/GenBank/DDBJ whole genome shotgun (WGS) entry which is preliminary data.</text>
</comment>
<sequence length="39" mass="4333">MGVGYVLFVFQGLPEPLLANESYKPTLSLFLYISLLGLE</sequence>
<gene>
    <name evidence="1" type="ORF">SAMN05421679_101518</name>
</gene>